<sequence>MPAETAGLIKMTIDEYLERVGEHVDDEYGLAYRRNFADNLGTSQPGMLGCPTRAEYQQLKRAVAIMTSEEKRNVAALSDEQIERIADDAGVDRANFAIFINAYALKLRIKN</sequence>
<dbReference type="EMBL" id="CP019646">
    <property type="protein sequence ID" value="AQQ70808.1"/>
    <property type="molecule type" value="Genomic_DNA"/>
</dbReference>
<evidence type="ECO:0000313" key="2">
    <source>
        <dbReference type="Proteomes" id="UP000188181"/>
    </source>
</evidence>
<dbReference type="KEGG" id="pbas:SMSP2_01170"/>
<keyword evidence="2" id="KW-1185">Reference proteome</keyword>
<gene>
    <name evidence="1" type="ORF">SMSP2_01170</name>
</gene>
<accession>A0A1Q2ME42</accession>
<organism evidence="1 2">
    <name type="scientific">Limihaloglobus sulfuriphilus</name>
    <dbReference type="NCBI Taxonomy" id="1851148"/>
    <lineage>
        <taxon>Bacteria</taxon>
        <taxon>Pseudomonadati</taxon>
        <taxon>Planctomycetota</taxon>
        <taxon>Phycisphaerae</taxon>
        <taxon>Sedimentisphaerales</taxon>
        <taxon>Sedimentisphaeraceae</taxon>
        <taxon>Limihaloglobus</taxon>
    </lineage>
</organism>
<evidence type="ECO:0000313" key="1">
    <source>
        <dbReference type="EMBL" id="AQQ70808.1"/>
    </source>
</evidence>
<name>A0A1Q2ME42_9BACT</name>
<reference evidence="2" key="1">
    <citation type="submission" date="2017-02" db="EMBL/GenBank/DDBJ databases">
        <title>Comparative genomics and description of representatives of a novel lineage of planctomycetes thriving in anoxic sediments.</title>
        <authorList>
            <person name="Spring S."/>
            <person name="Bunk B."/>
            <person name="Sproer C."/>
        </authorList>
    </citation>
    <scope>NUCLEOTIDE SEQUENCE [LARGE SCALE GENOMIC DNA]</scope>
    <source>
        <strain evidence="2">SM-Chi-D1</strain>
    </source>
</reference>
<dbReference type="STRING" id="1851148.SMSP2_01170"/>
<protein>
    <submittedName>
        <fullName evidence="1">Uncharacterized protein</fullName>
    </submittedName>
</protein>
<proteinExistence type="predicted"/>
<dbReference type="AlphaFoldDB" id="A0A1Q2ME42"/>
<dbReference type="Proteomes" id="UP000188181">
    <property type="component" value="Chromosome"/>
</dbReference>